<dbReference type="Gene3D" id="2.120.10.30">
    <property type="entry name" value="TolB, C-terminal domain"/>
    <property type="match status" value="1"/>
</dbReference>
<evidence type="ECO:0000313" key="4">
    <source>
        <dbReference type="EMBL" id="MBE8717289.1"/>
    </source>
</evidence>
<proteinExistence type="predicted"/>
<gene>
    <name evidence="4" type="ORF">C4F51_08825</name>
</gene>
<keyword evidence="5" id="KW-1185">Reference proteome</keyword>
<dbReference type="Pfam" id="PF06283">
    <property type="entry name" value="ThuA"/>
    <property type="match status" value="1"/>
</dbReference>
<dbReference type="RefSeq" id="WP_193909027.1">
    <property type="nucleotide sequence ID" value="NZ_PRDL01000001.1"/>
</dbReference>
<sequence>MSLLNLSSRYRQSLLTLSITCALASVAACASTDRSADAKTPHQAEFQLFESDLRGAHMLVFSKTAGWRHDSIPAGIEAMKKLADQYGFTVEATEDASVFTDENLKRFNTLVFVNTTGDILNEAQEIAMERFIQAGGGFAGIHAAADTETGGEWYWYRRLVGGVFKSHPGEPDNVQHAHLQVLNPEHPATRDVPRAFDLTDEWYDYLELYPYRRDLLTLDENSYIGGLHGHHHPISWYHQFDGGRAFYTGLGHTSEMFSEPHFTKLLVRGLRYATGGSPKLDYSKARATAEQVVQTRVNSDLKQPVALDFLPDGQLLVAEGAGAIKQLNASGEGGSVIATLPVSQQSPLGHGLRGLAVSPDFAKDQRVYVSYLQAGSNNQPALIVSHFTLASGQLSAASEKRVIEIPFDNRCCHVGGDLAFDDKGHLFIATGDNTALDKAGFNLIEQDGKNNADSALRTSGNTADLRGKVLRIIPGADGGYSIPEGNLYGQSATTLPEIYAMGVRDPAGLEVDAVGGALYIADRGPSATADDAARGPRGYDEVTRVNEPANLGWPFMAGNNMPYVNFNATRNDKLRRFNPRLPENILVEKGLAAEKILTPAKSALVWYGSDKNRLFPDFGEGERAVLVAGVYQQPASAAPTALPAYYNDKLVVLDAKRGWVQAVTQDEFARVIKIENLLPAGALKAATAAKFSPSGELYVLQQNNGAGELVKIGVKR</sequence>
<dbReference type="InterPro" id="IPR012938">
    <property type="entry name" value="Glc/Sorbosone_DH"/>
</dbReference>
<comment type="caution">
    <text evidence="4">The sequence shown here is derived from an EMBL/GenBank/DDBJ whole genome shotgun (WGS) entry which is preliminary data.</text>
</comment>
<dbReference type="InterPro" id="IPR029010">
    <property type="entry name" value="ThuA-like"/>
</dbReference>
<dbReference type="InterPro" id="IPR011041">
    <property type="entry name" value="Quinoprot_gluc/sorb_DH_b-prop"/>
</dbReference>
<feature type="domain" description="Glucose/Sorbosone dehydrogenase" evidence="3">
    <location>
        <begin position="301"/>
        <end position="557"/>
    </location>
</feature>
<dbReference type="Gene3D" id="3.40.50.880">
    <property type="match status" value="1"/>
</dbReference>
<feature type="domain" description="ThuA-like" evidence="2">
    <location>
        <begin position="58"/>
        <end position="273"/>
    </location>
</feature>
<dbReference type="Proteomes" id="UP000652567">
    <property type="component" value="Unassembled WGS sequence"/>
</dbReference>
<dbReference type="InterPro" id="IPR011042">
    <property type="entry name" value="6-blade_b-propeller_TolB-like"/>
</dbReference>
<evidence type="ECO:0000256" key="1">
    <source>
        <dbReference type="SAM" id="SignalP"/>
    </source>
</evidence>
<dbReference type="Pfam" id="PF07995">
    <property type="entry name" value="GSDH"/>
    <property type="match status" value="1"/>
</dbReference>
<feature type="signal peptide" evidence="1">
    <location>
        <begin position="1"/>
        <end position="30"/>
    </location>
</feature>
<evidence type="ECO:0000259" key="2">
    <source>
        <dbReference type="Pfam" id="PF06283"/>
    </source>
</evidence>
<dbReference type="InterPro" id="IPR029062">
    <property type="entry name" value="Class_I_gatase-like"/>
</dbReference>
<accession>A0A928V738</accession>
<dbReference type="SUPFAM" id="SSF52317">
    <property type="entry name" value="Class I glutamine amidotransferase-like"/>
    <property type="match status" value="1"/>
</dbReference>
<protein>
    <submittedName>
        <fullName evidence="4">ThuA domain-containing protein</fullName>
    </submittedName>
</protein>
<organism evidence="4 5">
    <name type="scientific">Cellvibrio polysaccharolyticus</name>
    <dbReference type="NCBI Taxonomy" id="2082724"/>
    <lineage>
        <taxon>Bacteria</taxon>
        <taxon>Pseudomonadati</taxon>
        <taxon>Pseudomonadota</taxon>
        <taxon>Gammaproteobacteria</taxon>
        <taxon>Cellvibrionales</taxon>
        <taxon>Cellvibrionaceae</taxon>
        <taxon>Cellvibrio</taxon>
    </lineage>
</organism>
<dbReference type="EMBL" id="PRDL01000001">
    <property type="protein sequence ID" value="MBE8717289.1"/>
    <property type="molecule type" value="Genomic_DNA"/>
</dbReference>
<dbReference type="SUPFAM" id="SSF50952">
    <property type="entry name" value="Soluble quinoprotein glucose dehydrogenase"/>
    <property type="match status" value="1"/>
</dbReference>
<reference evidence="4" key="1">
    <citation type="submission" date="2018-07" db="EMBL/GenBank/DDBJ databases">
        <title>Genome assembly of strain Ka43.</title>
        <authorList>
            <person name="Kukolya J."/>
            <person name="Nagy I."/>
            <person name="Horvath B."/>
            <person name="Toth A."/>
        </authorList>
    </citation>
    <scope>NUCLEOTIDE SEQUENCE</scope>
    <source>
        <strain evidence="4">KB43</strain>
    </source>
</reference>
<evidence type="ECO:0000259" key="3">
    <source>
        <dbReference type="Pfam" id="PF07995"/>
    </source>
</evidence>
<dbReference type="PANTHER" id="PTHR40469:SF2">
    <property type="entry name" value="GALACTOSE-BINDING DOMAIN-LIKE SUPERFAMILY PROTEIN"/>
    <property type="match status" value="1"/>
</dbReference>
<evidence type="ECO:0000313" key="5">
    <source>
        <dbReference type="Proteomes" id="UP000652567"/>
    </source>
</evidence>
<dbReference type="AlphaFoldDB" id="A0A928V738"/>
<keyword evidence="1" id="KW-0732">Signal</keyword>
<feature type="chain" id="PRO_5036769338" evidence="1">
    <location>
        <begin position="31"/>
        <end position="716"/>
    </location>
</feature>
<name>A0A928V738_9GAMM</name>
<dbReference type="PANTHER" id="PTHR40469">
    <property type="entry name" value="SECRETED GLYCOSYL HYDROLASE"/>
    <property type="match status" value="1"/>
</dbReference>